<dbReference type="Proteomes" id="UP000807306">
    <property type="component" value="Unassembled WGS sequence"/>
</dbReference>
<gene>
    <name evidence="1" type="ORF">CPB83DRAFT_885130</name>
</gene>
<protein>
    <recommendedName>
        <fullName evidence="3">F-box domain-containing protein</fullName>
    </recommendedName>
</protein>
<comment type="caution">
    <text evidence="1">The sequence shown here is derived from an EMBL/GenBank/DDBJ whole genome shotgun (WGS) entry which is preliminary data.</text>
</comment>
<evidence type="ECO:0000313" key="1">
    <source>
        <dbReference type="EMBL" id="KAF9526125.1"/>
    </source>
</evidence>
<dbReference type="OrthoDB" id="3039255at2759"/>
<accession>A0A9P6EBR2</accession>
<reference evidence="1" key="1">
    <citation type="submission" date="2020-11" db="EMBL/GenBank/DDBJ databases">
        <authorList>
            <consortium name="DOE Joint Genome Institute"/>
            <person name="Ahrendt S."/>
            <person name="Riley R."/>
            <person name="Andreopoulos W."/>
            <person name="Labutti K."/>
            <person name="Pangilinan J."/>
            <person name="Ruiz-Duenas F.J."/>
            <person name="Barrasa J.M."/>
            <person name="Sanchez-Garcia M."/>
            <person name="Camarero S."/>
            <person name="Miyauchi S."/>
            <person name="Serrano A."/>
            <person name="Linde D."/>
            <person name="Babiker R."/>
            <person name="Drula E."/>
            <person name="Ayuso-Fernandez I."/>
            <person name="Pacheco R."/>
            <person name="Padilla G."/>
            <person name="Ferreira P."/>
            <person name="Barriuso J."/>
            <person name="Kellner H."/>
            <person name="Castanera R."/>
            <person name="Alfaro M."/>
            <person name="Ramirez L."/>
            <person name="Pisabarro A.G."/>
            <person name="Kuo A."/>
            <person name="Tritt A."/>
            <person name="Lipzen A."/>
            <person name="He G."/>
            <person name="Yan M."/>
            <person name="Ng V."/>
            <person name="Cullen D."/>
            <person name="Martin F."/>
            <person name="Rosso M.-N."/>
            <person name="Henrissat B."/>
            <person name="Hibbett D."/>
            <person name="Martinez A.T."/>
            <person name="Grigoriev I.V."/>
        </authorList>
    </citation>
    <scope>NUCLEOTIDE SEQUENCE</scope>
    <source>
        <strain evidence="1">CBS 506.95</strain>
    </source>
</reference>
<keyword evidence="2" id="KW-1185">Reference proteome</keyword>
<name>A0A9P6EBR2_9AGAR</name>
<evidence type="ECO:0008006" key="3">
    <source>
        <dbReference type="Google" id="ProtNLM"/>
    </source>
</evidence>
<dbReference type="EMBL" id="MU157875">
    <property type="protein sequence ID" value="KAF9526125.1"/>
    <property type="molecule type" value="Genomic_DNA"/>
</dbReference>
<sequence length="499" mass="56574">MVDLPVEIWQHIFSYLVHSTSPKSEALKLHGLNRHLREIALDYLFKGQPLNVAKLHDANYFQKLEYLREPSIAFRVRSLYIGSFQPSRCKDKLPLYTRTLSKLTPQERTIDEEEVQQLGNMIHSLPKINFVNLYCGGAASNDFVVHTPLVLSAMQSYSKTLRTLALGIASFDILSLIFAKLPHFPHLEKFSLSFSGEGRDTQLSTIVLKDGVLPFLNNHFNSLTNVAIHRQSSCKKLDISPLYDDFPLLYKLKILAVDLKSVTSLERLLNRHSESLEELHLSLTDVPANDEIAMDDCFSSINAPSLHLKRLTITSHQDDPQVSSQAFVDYLSGHSNKLSTLTLLGSEIPPNDWDRLSSLKWSKLVSLSLSLSRAPAKVFDNLVKNLPALLYLTLSVRAFSFTAEVPYRHGLFFRKPPDETEFLTDMPKRFYPNAQVIHLTLSSHNSYQTFYNDTFTACVQAVVKVFPTVLCVNGHSRVDFLKYAPEVLANEKNNDELCF</sequence>
<proteinExistence type="predicted"/>
<dbReference type="SUPFAM" id="SSF52047">
    <property type="entry name" value="RNI-like"/>
    <property type="match status" value="1"/>
</dbReference>
<dbReference type="AlphaFoldDB" id="A0A9P6EBR2"/>
<evidence type="ECO:0000313" key="2">
    <source>
        <dbReference type="Proteomes" id="UP000807306"/>
    </source>
</evidence>
<organism evidence="1 2">
    <name type="scientific">Crepidotus variabilis</name>
    <dbReference type="NCBI Taxonomy" id="179855"/>
    <lineage>
        <taxon>Eukaryota</taxon>
        <taxon>Fungi</taxon>
        <taxon>Dikarya</taxon>
        <taxon>Basidiomycota</taxon>
        <taxon>Agaricomycotina</taxon>
        <taxon>Agaricomycetes</taxon>
        <taxon>Agaricomycetidae</taxon>
        <taxon>Agaricales</taxon>
        <taxon>Agaricineae</taxon>
        <taxon>Crepidotaceae</taxon>
        <taxon>Crepidotus</taxon>
    </lineage>
</organism>